<proteinExistence type="predicted"/>
<evidence type="ECO:0000313" key="2">
    <source>
        <dbReference type="EMBL" id="KAJ0972550.1"/>
    </source>
</evidence>
<accession>A0A9D5CI52</accession>
<sequence>MEEDAQKCFLGQQGPIGNVHIATTYLSLLPINEGDIPNLNWAKYAFEGMLAVVRTYKTGRAKGLKTKCIGGCIWILELFYLEHLAVGIIPQPLVERQPPRVSQWSASLISRVVKLVQRWRREFTTQSGGLLHWMARGQEESSLRNDLNSLKMEFERLETHVLSALNDIRRDVACMGHGQPAPNQDAAMNDVKEELASLKKKMDEMQGKLDAYKARDENATNPDVGAAMDHRENETRDVSQEDGDVPADHGPTAGPDPDIGVTQELHAVCDTTRQPGAKKGTNKTKDNELIRLVLSPSNDVPRNYLLKVVEGQRTCVTY</sequence>
<name>A0A9D5CI52_9LILI</name>
<evidence type="ECO:0000313" key="3">
    <source>
        <dbReference type="Proteomes" id="UP001085076"/>
    </source>
</evidence>
<organism evidence="2 3">
    <name type="scientific">Dioscorea zingiberensis</name>
    <dbReference type="NCBI Taxonomy" id="325984"/>
    <lineage>
        <taxon>Eukaryota</taxon>
        <taxon>Viridiplantae</taxon>
        <taxon>Streptophyta</taxon>
        <taxon>Embryophyta</taxon>
        <taxon>Tracheophyta</taxon>
        <taxon>Spermatophyta</taxon>
        <taxon>Magnoliopsida</taxon>
        <taxon>Liliopsida</taxon>
        <taxon>Dioscoreales</taxon>
        <taxon>Dioscoreaceae</taxon>
        <taxon>Dioscorea</taxon>
    </lineage>
</organism>
<feature type="region of interest" description="Disordered" evidence="1">
    <location>
        <begin position="212"/>
        <end position="260"/>
    </location>
</feature>
<reference evidence="2" key="2">
    <citation type="journal article" date="2022" name="Hortic Res">
        <title>The genome of Dioscorea zingiberensis sheds light on the biosynthesis, origin and evolution of the medicinally important diosgenin saponins.</title>
        <authorList>
            <person name="Li Y."/>
            <person name="Tan C."/>
            <person name="Li Z."/>
            <person name="Guo J."/>
            <person name="Li S."/>
            <person name="Chen X."/>
            <person name="Wang C."/>
            <person name="Dai X."/>
            <person name="Yang H."/>
            <person name="Song W."/>
            <person name="Hou L."/>
            <person name="Xu J."/>
            <person name="Tong Z."/>
            <person name="Xu A."/>
            <person name="Yuan X."/>
            <person name="Wang W."/>
            <person name="Yang Q."/>
            <person name="Chen L."/>
            <person name="Sun Z."/>
            <person name="Wang K."/>
            <person name="Pan B."/>
            <person name="Chen J."/>
            <person name="Bao Y."/>
            <person name="Liu F."/>
            <person name="Qi X."/>
            <person name="Gang D.R."/>
            <person name="Wen J."/>
            <person name="Li J."/>
        </authorList>
    </citation>
    <scope>NUCLEOTIDE SEQUENCE</scope>
    <source>
        <strain evidence="2">Dzin_1.0</strain>
    </source>
</reference>
<gene>
    <name evidence="2" type="ORF">J5N97_020509</name>
</gene>
<keyword evidence="3" id="KW-1185">Reference proteome</keyword>
<feature type="compositionally biased region" description="Basic and acidic residues" evidence="1">
    <location>
        <begin position="228"/>
        <end position="239"/>
    </location>
</feature>
<dbReference type="AlphaFoldDB" id="A0A9D5CI52"/>
<dbReference type="EMBL" id="JAGGNH010000005">
    <property type="protein sequence ID" value="KAJ0972550.1"/>
    <property type="molecule type" value="Genomic_DNA"/>
</dbReference>
<evidence type="ECO:0000256" key="1">
    <source>
        <dbReference type="SAM" id="MobiDB-lite"/>
    </source>
</evidence>
<reference evidence="2" key="1">
    <citation type="submission" date="2021-03" db="EMBL/GenBank/DDBJ databases">
        <authorList>
            <person name="Li Z."/>
            <person name="Yang C."/>
        </authorList>
    </citation>
    <scope>NUCLEOTIDE SEQUENCE</scope>
    <source>
        <strain evidence="2">Dzin_1.0</strain>
        <tissue evidence="2">Leaf</tissue>
    </source>
</reference>
<comment type="caution">
    <text evidence="2">The sequence shown here is derived from an EMBL/GenBank/DDBJ whole genome shotgun (WGS) entry which is preliminary data.</text>
</comment>
<dbReference type="Proteomes" id="UP001085076">
    <property type="component" value="Miscellaneous, Linkage group lg05"/>
</dbReference>
<protein>
    <submittedName>
        <fullName evidence="2">Uncharacterized protein</fullName>
    </submittedName>
</protein>
<dbReference type="PANTHER" id="PTHR34835">
    <property type="entry name" value="OS07G0283600 PROTEIN-RELATED"/>
    <property type="match status" value="1"/>
</dbReference>